<dbReference type="GO" id="GO:0005829">
    <property type="term" value="C:cytosol"/>
    <property type="evidence" value="ECO:0007669"/>
    <property type="project" value="TreeGrafter"/>
</dbReference>
<reference evidence="4" key="1">
    <citation type="submission" date="2007-07" db="EMBL/GenBank/DDBJ databases">
        <title>PCAP assembly of the Caenorhabditis remanei genome.</title>
        <authorList>
            <consortium name="The Caenorhabditis remanei Sequencing Consortium"/>
            <person name="Wilson R.K."/>
        </authorList>
    </citation>
    <scope>NUCLEOTIDE SEQUENCE [LARGE SCALE GENOMIC DNA]</scope>
    <source>
        <strain evidence="4">PB4641</strain>
    </source>
</reference>
<keyword evidence="2" id="KW-0547">Nucleotide-binding</keyword>
<evidence type="ECO:0000259" key="3">
    <source>
        <dbReference type="Pfam" id="PF08652"/>
    </source>
</evidence>
<dbReference type="GO" id="GO:0000166">
    <property type="term" value="F:nucleotide binding"/>
    <property type="evidence" value="ECO:0007669"/>
    <property type="project" value="UniProtKB-KW"/>
</dbReference>
<dbReference type="InterPro" id="IPR039039">
    <property type="entry name" value="RAI1-like_fam"/>
</dbReference>
<dbReference type="GO" id="GO:0110155">
    <property type="term" value="P:NAD-cap decapping"/>
    <property type="evidence" value="ECO:0007669"/>
    <property type="project" value="TreeGrafter"/>
</dbReference>
<keyword evidence="2" id="KW-0378">Hydrolase</keyword>
<dbReference type="AlphaFoldDB" id="E3M0L9"/>
<accession>E3M0L9</accession>
<organism evidence="5">
    <name type="scientific">Caenorhabditis remanei</name>
    <name type="common">Caenorhabditis vulgaris</name>
    <dbReference type="NCBI Taxonomy" id="31234"/>
    <lineage>
        <taxon>Eukaryota</taxon>
        <taxon>Metazoa</taxon>
        <taxon>Ecdysozoa</taxon>
        <taxon>Nematoda</taxon>
        <taxon>Chromadorea</taxon>
        <taxon>Rhabditida</taxon>
        <taxon>Rhabditina</taxon>
        <taxon>Rhabditomorpha</taxon>
        <taxon>Rhabditoidea</taxon>
        <taxon>Rhabditidae</taxon>
        <taxon>Peloderinae</taxon>
        <taxon>Caenorhabditis</taxon>
    </lineage>
</organism>
<protein>
    <recommendedName>
        <fullName evidence="2">Decapping nuclease</fullName>
        <ecNumber evidence="2">3.6.1.-</ecNumber>
    </recommendedName>
</protein>
<feature type="domain" description="RAI1-like" evidence="3">
    <location>
        <begin position="40"/>
        <end position="299"/>
    </location>
</feature>
<dbReference type="STRING" id="31234.E3M0L9"/>
<dbReference type="PANTHER" id="PTHR12395:SF26">
    <property type="entry name" value="DECAPPING NUCLEASE"/>
    <property type="match status" value="1"/>
</dbReference>
<dbReference type="GO" id="GO:0000956">
    <property type="term" value="P:nuclear-transcribed mRNA catabolic process"/>
    <property type="evidence" value="ECO:0007669"/>
    <property type="project" value="TreeGrafter"/>
</dbReference>
<gene>
    <name evidence="4" type="ORF">CRE_05662</name>
</gene>
<dbReference type="EMBL" id="DS268420">
    <property type="protein sequence ID" value="EFO87677.1"/>
    <property type="molecule type" value="Genomic_DNA"/>
</dbReference>
<comment type="subcellular location">
    <subcellularLocation>
        <location evidence="2">Nucleus</location>
    </subcellularLocation>
</comment>
<keyword evidence="5" id="KW-1185">Reference proteome</keyword>
<comment type="function">
    <text evidence="2">Decapping enzyme for NAD-capped RNAs: specifically hydrolyzes the nicotinamide adenine dinucleotide (NAD) cap from a subset of RNAs by removing the entire NAD moiety from the 5'-end of an NAD-capped RNA.</text>
</comment>
<dbReference type="GO" id="GO:0004518">
    <property type="term" value="F:nuclease activity"/>
    <property type="evidence" value="ECO:0007669"/>
    <property type="project" value="UniProtKB-KW"/>
</dbReference>
<dbReference type="Proteomes" id="UP000008281">
    <property type="component" value="Unassembled WGS sequence"/>
</dbReference>
<sequence length="325" mass="38028">MHVTINIQKIGTYTKLPDRSTIPFGLPPLLNEDENLYGLLEDELDLTLGLEGYKDTGFNDKYHSFFDYMKRTYKKGSSLKEAIGADFVSNRRNLVSIAKSPYEVKRVEIQAIRKNGVIFYVTKKKTVSFKLDVSSEDYSLPYGHRFERYLTLDKYGNQHNKYETLTTDECSKCVLRTTLSSGKETIKLFYSAEIDAIDREGKFVELKTTSYGHMKWLERRSLDHYLQSYFANVPYIIYGQKAGYRSERVFRVNKKWTNSIPNSGVNWKKEVCFNQLFQVLQKIKSKLEYDEEALVLHITREGLFFEPECSNNCTFMEQSFLDHFE</sequence>
<evidence type="ECO:0000256" key="2">
    <source>
        <dbReference type="RuleBase" id="RU367113"/>
    </source>
</evidence>
<dbReference type="PANTHER" id="PTHR12395">
    <property type="entry name" value="DOM-3 RELATED"/>
    <property type="match status" value="1"/>
</dbReference>
<comment type="cofactor">
    <cofactor evidence="2">
        <name>a divalent metal cation</name>
        <dbReference type="ChEBI" id="CHEBI:60240"/>
    </cofactor>
</comment>
<name>E3M0L9_CAERE</name>
<keyword evidence="2" id="KW-0540">Nuclease</keyword>
<comment type="similarity">
    <text evidence="1 2">Belongs to the DXO/Dom3Z family.</text>
</comment>
<dbReference type="InterPro" id="IPR013961">
    <property type="entry name" value="RAI1"/>
</dbReference>
<evidence type="ECO:0000256" key="1">
    <source>
        <dbReference type="ARBA" id="ARBA00006562"/>
    </source>
</evidence>
<evidence type="ECO:0000313" key="4">
    <source>
        <dbReference type="EMBL" id="EFO87677.1"/>
    </source>
</evidence>
<dbReference type="OMA" id="LFFEPEC"/>
<dbReference type="GO" id="GO:0003723">
    <property type="term" value="F:RNA binding"/>
    <property type="evidence" value="ECO:0007669"/>
    <property type="project" value="UniProtKB-KW"/>
</dbReference>
<proteinExistence type="inferred from homology"/>
<keyword evidence="2" id="KW-0479">Metal-binding</keyword>
<dbReference type="EC" id="3.6.1.-" evidence="2"/>
<evidence type="ECO:0000313" key="5">
    <source>
        <dbReference type="Proteomes" id="UP000008281"/>
    </source>
</evidence>
<dbReference type="HOGENOM" id="CLU_880640_0_0_1"/>
<dbReference type="GO" id="GO:0034353">
    <property type="term" value="F:mRNA 5'-diphosphatase activity"/>
    <property type="evidence" value="ECO:0007669"/>
    <property type="project" value="TreeGrafter"/>
</dbReference>
<dbReference type="Pfam" id="PF08652">
    <property type="entry name" value="RAI1"/>
    <property type="match status" value="1"/>
</dbReference>
<dbReference type="GO" id="GO:0005634">
    <property type="term" value="C:nucleus"/>
    <property type="evidence" value="ECO:0007669"/>
    <property type="project" value="UniProtKB-SubCell"/>
</dbReference>
<keyword evidence="2" id="KW-0539">Nucleus</keyword>
<dbReference type="GO" id="GO:0046872">
    <property type="term" value="F:metal ion binding"/>
    <property type="evidence" value="ECO:0007669"/>
    <property type="project" value="UniProtKB-KW"/>
</dbReference>
<dbReference type="OrthoDB" id="5853397at2759"/>
<keyword evidence="2" id="KW-0694">RNA-binding</keyword>
<dbReference type="eggNOG" id="KOG1982">
    <property type="taxonomic scope" value="Eukaryota"/>
</dbReference>